<dbReference type="CDD" id="cd00082">
    <property type="entry name" value="HisKA"/>
    <property type="match status" value="1"/>
</dbReference>
<feature type="transmembrane region" description="Helical" evidence="15">
    <location>
        <begin position="7"/>
        <end position="25"/>
    </location>
</feature>
<evidence type="ECO:0000256" key="13">
    <source>
        <dbReference type="ARBA" id="ARBA00023136"/>
    </source>
</evidence>
<dbReference type="EMBL" id="AGUD01000092">
    <property type="protein sequence ID" value="EHN11567.1"/>
    <property type="molecule type" value="Genomic_DNA"/>
</dbReference>
<keyword evidence="7 15" id="KW-0812">Transmembrane</keyword>
<dbReference type="PROSITE" id="PS50109">
    <property type="entry name" value="HIS_KIN"/>
    <property type="match status" value="1"/>
</dbReference>
<dbReference type="InterPro" id="IPR004358">
    <property type="entry name" value="Sig_transdc_His_kin-like_C"/>
</dbReference>
<evidence type="ECO:0000256" key="10">
    <source>
        <dbReference type="ARBA" id="ARBA00022840"/>
    </source>
</evidence>
<dbReference type="SMART" id="SM00388">
    <property type="entry name" value="HisKA"/>
    <property type="match status" value="1"/>
</dbReference>
<dbReference type="AlphaFoldDB" id="H0E432"/>
<dbReference type="PATRIC" id="fig|1097667.3.peg.1546"/>
<dbReference type="InterPro" id="IPR036097">
    <property type="entry name" value="HisK_dim/P_sf"/>
</dbReference>
<comment type="caution">
    <text evidence="17">The sequence shown here is derived from an EMBL/GenBank/DDBJ whole genome shotgun (WGS) entry which is preliminary data.</text>
</comment>
<gene>
    <name evidence="17" type="ORF">PAI11_15580</name>
</gene>
<dbReference type="GO" id="GO:0005524">
    <property type="term" value="F:ATP binding"/>
    <property type="evidence" value="ECO:0007669"/>
    <property type="project" value="UniProtKB-KW"/>
</dbReference>
<dbReference type="Pfam" id="PF02518">
    <property type="entry name" value="HATPase_c"/>
    <property type="match status" value="1"/>
</dbReference>
<organism evidence="17 18">
    <name type="scientific">Patulibacter medicamentivorans</name>
    <dbReference type="NCBI Taxonomy" id="1097667"/>
    <lineage>
        <taxon>Bacteria</taxon>
        <taxon>Bacillati</taxon>
        <taxon>Actinomycetota</taxon>
        <taxon>Thermoleophilia</taxon>
        <taxon>Solirubrobacterales</taxon>
        <taxon>Patulibacteraceae</taxon>
        <taxon>Patulibacter</taxon>
    </lineage>
</organism>
<dbReference type="InterPro" id="IPR003661">
    <property type="entry name" value="HisK_dim/P_dom"/>
</dbReference>
<sequence length="476" mass="49727">MTDHRPWWEGTLTAVAGIAAATLAIELLKGAAPVVSLGVLYVLPVLLVAVRSGVRLGIATAVASMLAYNWFHLPPVHRFTLADSRHWASVAVLLVVAVVAARIAEAGRRQARRAEQARREADLIADLARAVLGADQVAASLPVAADRLRGHLGVGVRIAVGGPLPPGAGGPLAVPLDGPQGTVGWLLLASPLERDDGVALRERIVPALGALLAAGIERQRLADDAVEAETLRRSDEVKTTLLRTVSHDLRTPLTQIGTAAAALRSPSLEDEERAELATGIEEGTVRLAAMIDKLLDLSRLEAGAAEPHAEVVPLDDLVRDALEAVGPRAARVTLEVESPPPSVRADPVQIVRAVANLLENALLHGRGGAAGDDERVLVRVATRRGRAVVRVVDRGPGIEKGELESIFRPFQRGLSAGGAGSGLGLAIARGFAEANGGTVRAESYPGQGAAFVLELPPEAEPAATRQDVPVADEDET</sequence>
<keyword evidence="8" id="KW-0547">Nucleotide-binding</keyword>
<dbReference type="EC" id="2.7.13.3" evidence="4"/>
<dbReference type="GO" id="GO:0034220">
    <property type="term" value="P:monoatomic ion transmembrane transport"/>
    <property type="evidence" value="ECO:0007669"/>
    <property type="project" value="UniProtKB-KW"/>
</dbReference>
<feature type="domain" description="Histidine kinase" evidence="16">
    <location>
        <begin position="244"/>
        <end position="459"/>
    </location>
</feature>
<dbReference type="Proteomes" id="UP000005143">
    <property type="component" value="Unassembled WGS sequence"/>
</dbReference>
<evidence type="ECO:0000256" key="7">
    <source>
        <dbReference type="ARBA" id="ARBA00022692"/>
    </source>
</evidence>
<evidence type="ECO:0000256" key="6">
    <source>
        <dbReference type="ARBA" id="ARBA00022679"/>
    </source>
</evidence>
<dbReference type="SUPFAM" id="SSF55874">
    <property type="entry name" value="ATPase domain of HSP90 chaperone/DNA topoisomerase II/histidine kinase"/>
    <property type="match status" value="1"/>
</dbReference>
<dbReference type="Gene3D" id="1.10.287.130">
    <property type="match status" value="1"/>
</dbReference>
<evidence type="ECO:0000256" key="5">
    <source>
        <dbReference type="ARBA" id="ARBA00022553"/>
    </source>
</evidence>
<dbReference type="InterPro" id="IPR036890">
    <property type="entry name" value="HATPase_C_sf"/>
</dbReference>
<dbReference type="Gene3D" id="3.30.565.10">
    <property type="entry name" value="Histidine kinase-like ATPase, C-terminal domain"/>
    <property type="match status" value="1"/>
</dbReference>
<dbReference type="SMART" id="SM00387">
    <property type="entry name" value="HATPase_c"/>
    <property type="match status" value="1"/>
</dbReference>
<evidence type="ECO:0000256" key="3">
    <source>
        <dbReference type="ARBA" id="ARBA00004236"/>
    </source>
</evidence>
<name>H0E432_9ACTN</name>
<evidence type="ECO:0000256" key="12">
    <source>
        <dbReference type="ARBA" id="ARBA00023012"/>
    </source>
</evidence>
<evidence type="ECO:0000313" key="17">
    <source>
        <dbReference type="EMBL" id="EHN11567.1"/>
    </source>
</evidence>
<dbReference type="InterPro" id="IPR052023">
    <property type="entry name" value="Histidine_kinase_KdpD"/>
</dbReference>
<comment type="subcellular location">
    <subcellularLocation>
        <location evidence="3">Cell membrane</location>
    </subcellularLocation>
    <subcellularLocation>
        <location evidence="2">Membrane</location>
        <topology evidence="2">Multi-pass membrane protein</topology>
    </subcellularLocation>
</comment>
<feature type="region of interest" description="Disordered" evidence="14">
    <location>
        <begin position="457"/>
        <end position="476"/>
    </location>
</feature>
<accession>H0E432</accession>
<keyword evidence="11 15" id="KW-1133">Transmembrane helix</keyword>
<dbReference type="Gene3D" id="1.20.120.620">
    <property type="entry name" value="Backbone structure of the membrane domain of e. Coli histidine kinase receptor kdpd"/>
    <property type="match status" value="1"/>
</dbReference>
<evidence type="ECO:0000313" key="18">
    <source>
        <dbReference type="Proteomes" id="UP000005143"/>
    </source>
</evidence>
<keyword evidence="9 17" id="KW-0418">Kinase</keyword>
<evidence type="ECO:0000256" key="2">
    <source>
        <dbReference type="ARBA" id="ARBA00004141"/>
    </source>
</evidence>
<keyword evidence="17" id="KW-0813">Transport</keyword>
<keyword evidence="17" id="KW-0407">Ion channel</keyword>
<dbReference type="InterPro" id="IPR038318">
    <property type="entry name" value="KdpD_sf"/>
</dbReference>
<keyword evidence="18" id="KW-1185">Reference proteome</keyword>
<comment type="catalytic activity">
    <reaction evidence="1">
        <text>ATP + protein L-histidine = ADP + protein N-phospho-L-histidine.</text>
        <dbReference type="EC" id="2.7.13.3"/>
    </reaction>
</comment>
<evidence type="ECO:0000256" key="15">
    <source>
        <dbReference type="SAM" id="Phobius"/>
    </source>
</evidence>
<evidence type="ECO:0000256" key="4">
    <source>
        <dbReference type="ARBA" id="ARBA00012438"/>
    </source>
</evidence>
<evidence type="ECO:0000256" key="8">
    <source>
        <dbReference type="ARBA" id="ARBA00022741"/>
    </source>
</evidence>
<protein>
    <recommendedName>
        <fullName evidence="4">histidine kinase</fullName>
        <ecNumber evidence="4">2.7.13.3</ecNumber>
    </recommendedName>
</protein>
<dbReference type="PRINTS" id="PR00344">
    <property type="entry name" value="BCTRLSENSOR"/>
</dbReference>
<keyword evidence="13 15" id="KW-0472">Membrane</keyword>
<reference evidence="17 18" key="1">
    <citation type="journal article" date="2013" name="Biodegradation">
        <title>Quantitative proteomic analysis of ibuprofen-degrading Patulibacter sp. strain I11.</title>
        <authorList>
            <person name="Almeida B."/>
            <person name="Kjeldal H."/>
            <person name="Lolas I."/>
            <person name="Knudsen A.D."/>
            <person name="Carvalho G."/>
            <person name="Nielsen K.L."/>
            <person name="Barreto Crespo M.T."/>
            <person name="Stensballe A."/>
            <person name="Nielsen J.L."/>
        </authorList>
    </citation>
    <scope>NUCLEOTIDE SEQUENCE [LARGE SCALE GENOMIC DNA]</scope>
    <source>
        <strain evidence="17 18">I11</strain>
    </source>
</reference>
<dbReference type="InterPro" id="IPR025201">
    <property type="entry name" value="KdpD_TM"/>
</dbReference>
<evidence type="ECO:0000259" key="16">
    <source>
        <dbReference type="PROSITE" id="PS50109"/>
    </source>
</evidence>
<feature type="transmembrane region" description="Helical" evidence="15">
    <location>
        <begin position="31"/>
        <end position="49"/>
    </location>
</feature>
<dbReference type="InterPro" id="IPR005467">
    <property type="entry name" value="His_kinase_dom"/>
</dbReference>
<evidence type="ECO:0000256" key="14">
    <source>
        <dbReference type="SAM" id="MobiDB-lite"/>
    </source>
</evidence>
<keyword evidence="5" id="KW-0597">Phosphoprotein</keyword>
<dbReference type="Pfam" id="PF13493">
    <property type="entry name" value="DUF4118"/>
    <property type="match status" value="1"/>
</dbReference>
<dbReference type="GO" id="GO:0005886">
    <property type="term" value="C:plasma membrane"/>
    <property type="evidence" value="ECO:0007669"/>
    <property type="project" value="UniProtKB-SubCell"/>
</dbReference>
<dbReference type="GO" id="GO:0000155">
    <property type="term" value="F:phosphorelay sensor kinase activity"/>
    <property type="evidence" value="ECO:0007669"/>
    <property type="project" value="InterPro"/>
</dbReference>
<dbReference type="PANTHER" id="PTHR45569">
    <property type="entry name" value="SENSOR PROTEIN KDPD"/>
    <property type="match status" value="1"/>
</dbReference>
<evidence type="ECO:0000256" key="9">
    <source>
        <dbReference type="ARBA" id="ARBA00022777"/>
    </source>
</evidence>
<dbReference type="Pfam" id="PF00512">
    <property type="entry name" value="HisKA"/>
    <property type="match status" value="1"/>
</dbReference>
<keyword evidence="6" id="KW-0808">Transferase</keyword>
<evidence type="ECO:0000256" key="1">
    <source>
        <dbReference type="ARBA" id="ARBA00000085"/>
    </source>
</evidence>
<dbReference type="SUPFAM" id="SSF47384">
    <property type="entry name" value="Homodimeric domain of signal transducing histidine kinase"/>
    <property type="match status" value="1"/>
</dbReference>
<keyword evidence="17" id="KW-0406">Ion transport</keyword>
<feature type="transmembrane region" description="Helical" evidence="15">
    <location>
        <begin position="85"/>
        <end position="104"/>
    </location>
</feature>
<evidence type="ECO:0000256" key="11">
    <source>
        <dbReference type="ARBA" id="ARBA00022989"/>
    </source>
</evidence>
<dbReference type="PANTHER" id="PTHR45569:SF1">
    <property type="entry name" value="SENSOR PROTEIN KDPD"/>
    <property type="match status" value="1"/>
</dbReference>
<proteinExistence type="predicted"/>
<dbReference type="OrthoDB" id="9806130at2"/>
<keyword evidence="12" id="KW-0902">Two-component regulatory system</keyword>
<keyword evidence="10" id="KW-0067">ATP-binding</keyword>
<dbReference type="RefSeq" id="WP_007572892.1">
    <property type="nucleotide sequence ID" value="NZ_AGUD01000092.1"/>
</dbReference>
<dbReference type="InterPro" id="IPR003594">
    <property type="entry name" value="HATPase_dom"/>
</dbReference>
<feature type="transmembrane region" description="Helical" evidence="15">
    <location>
        <begin position="56"/>
        <end position="73"/>
    </location>
</feature>